<dbReference type="Proteomes" id="UP000663829">
    <property type="component" value="Unassembled WGS sequence"/>
</dbReference>
<protein>
    <submittedName>
        <fullName evidence="1">Uncharacterized protein</fullName>
    </submittedName>
</protein>
<gene>
    <name evidence="1" type="ORF">GPM918_LOCUS42289</name>
    <name evidence="2" type="ORF">SRO942_LOCUS43498</name>
</gene>
<evidence type="ECO:0000313" key="2">
    <source>
        <dbReference type="EMBL" id="CAF4474952.1"/>
    </source>
</evidence>
<sequence length="135" mass="15637">FHRTPEFREIPFYTDLYSEKPADCGVWKRFLAGLPSLSPQNMDKLEKQIAVVECYDALKEMKTGRSPGDDGITVDVWRVTFPIIGEYYVKMINVAWANHRFHSSYLRASLTLLKKEGFPVTIIDEYRLQDTLEGD</sequence>
<accession>A0A816AQ69</accession>
<feature type="non-terminal residue" evidence="1">
    <location>
        <position position="1"/>
    </location>
</feature>
<reference evidence="1" key="1">
    <citation type="submission" date="2021-02" db="EMBL/GenBank/DDBJ databases">
        <authorList>
            <person name="Nowell W R."/>
        </authorList>
    </citation>
    <scope>NUCLEOTIDE SEQUENCE</scope>
</reference>
<name>A0A816AQ69_9BILA</name>
<dbReference type="EMBL" id="CAJNOQ010035282">
    <property type="protein sequence ID" value="CAF1598758.1"/>
    <property type="molecule type" value="Genomic_DNA"/>
</dbReference>
<comment type="caution">
    <text evidence="1">The sequence shown here is derived from an EMBL/GenBank/DDBJ whole genome shotgun (WGS) entry which is preliminary data.</text>
</comment>
<dbReference type="AlphaFoldDB" id="A0A816AQ69"/>
<dbReference type="EMBL" id="CAJOBC010101654">
    <property type="protein sequence ID" value="CAF4474952.1"/>
    <property type="molecule type" value="Genomic_DNA"/>
</dbReference>
<dbReference type="OrthoDB" id="3067660at2759"/>
<evidence type="ECO:0000313" key="1">
    <source>
        <dbReference type="EMBL" id="CAF1598758.1"/>
    </source>
</evidence>
<keyword evidence="3" id="KW-1185">Reference proteome</keyword>
<organism evidence="1 3">
    <name type="scientific">Didymodactylos carnosus</name>
    <dbReference type="NCBI Taxonomy" id="1234261"/>
    <lineage>
        <taxon>Eukaryota</taxon>
        <taxon>Metazoa</taxon>
        <taxon>Spiralia</taxon>
        <taxon>Gnathifera</taxon>
        <taxon>Rotifera</taxon>
        <taxon>Eurotatoria</taxon>
        <taxon>Bdelloidea</taxon>
        <taxon>Philodinida</taxon>
        <taxon>Philodinidae</taxon>
        <taxon>Didymodactylos</taxon>
    </lineage>
</organism>
<dbReference type="Proteomes" id="UP000681722">
    <property type="component" value="Unassembled WGS sequence"/>
</dbReference>
<evidence type="ECO:0000313" key="3">
    <source>
        <dbReference type="Proteomes" id="UP000663829"/>
    </source>
</evidence>
<proteinExistence type="predicted"/>